<dbReference type="InterPro" id="IPR032675">
    <property type="entry name" value="LRR_dom_sf"/>
</dbReference>
<accession>A0A6D2L5V0</accession>
<comment type="caution">
    <text evidence="12">The sequence shown here is derived from an EMBL/GenBank/DDBJ whole genome shotgun (WGS) entry which is preliminary data.</text>
</comment>
<gene>
    <name evidence="12" type="ORF">MERR_LOCUS46968</name>
</gene>
<dbReference type="OrthoDB" id="1112322at2759"/>
<evidence type="ECO:0000256" key="11">
    <source>
        <dbReference type="SAM" id="Phobius"/>
    </source>
</evidence>
<dbReference type="SMART" id="SM00369">
    <property type="entry name" value="LRR_TYP"/>
    <property type="match status" value="9"/>
</dbReference>
<dbReference type="GO" id="GO:0005886">
    <property type="term" value="C:plasma membrane"/>
    <property type="evidence" value="ECO:0007669"/>
    <property type="project" value="UniProtKB-SubCell"/>
</dbReference>
<keyword evidence="7 11" id="KW-1133">Transmembrane helix</keyword>
<dbReference type="Pfam" id="PF13855">
    <property type="entry name" value="LRR_8"/>
    <property type="match status" value="1"/>
</dbReference>
<keyword evidence="3" id="KW-1003">Cell membrane</keyword>
<evidence type="ECO:0000256" key="4">
    <source>
        <dbReference type="ARBA" id="ARBA00022614"/>
    </source>
</evidence>
<sequence>MLHYFLGIEVARNESGFFVCQRKYALHIIAKTGLLGAKPASTPIELNHKLATATGPLANVKQYRRYVGRLVNTRPELSYTAIWDKVFSCDLKVISPLLRFVIPIGQLVLLLFTLLVSMLSFLDVHRVLEDKEAANSAEAEYRSDGVYFEGTEVAQRTVSLIWYRSLRKLRKLEILDLSGNSFNNSIFPYLNAATSLTTLFLRGNDLDGPFPAKELEDFTNLELLDLSRNRFLGSIRVQGYRSLGRLRNLKILDLSENSFSNSILPFLNAATSLTSLFLRGNNLDGSFPVKELADLTNLELLDLSSNKYNGSITLQDSSAMSKLKALDLSSNEFSSSMELQGICEMKNMQELDLSRNNLVGQFPLCLTSLSGLRVLDLSSNQLTENVPSALGKLESLKYLSLSDNNFEGFFSLASLANLSELRVLKLSSNSKSLQVVSGSSWKPKFQLSVIELPSCNLVKVPYFLQYENDLSHIDLSGNNIFGIFPHWLLANNTKLEVLLLQNNSFTSFQLPKSAHKLLFLDVSANEIDHLLPEDIGWILPFLRYMKLAYNDFRGNLPSSLGNMKGITYLDISHNSFHGIIPRSFIMGCYSMEFLMLSHNKLSGEVFPESANFTGISDLYMDNNQFTGKIGKGLRSLRSLLFLDISNNSLTGFIPSWIGELSISMLLMANNLLEGEIPISLFNIQLLDLSANSLYGAIPPLVNVNSGYSEGLLVALFLQDNKLSGVIPETLLRNVYVLDLRNNRLSGNIPEFSNNEYTHTLLLRGNNLTGSIPSQLCGLRNIQLLDLSNNRLSGSIPSCLFNTSFGLMKEDIGIDFDYSHGILFGGLSLPKDFTESFHRESSLTHSTRKATLGNPLLCGQQINRSCGSSNFQEPDNEVKDDESQIDMVSFYWSFAAAYVTILLGLFASLAFDSPWSRFWFYLVDAFIQKARSLLW</sequence>
<reference evidence="12" key="1">
    <citation type="submission" date="2020-01" db="EMBL/GenBank/DDBJ databases">
        <authorList>
            <person name="Mishra B."/>
        </authorList>
    </citation>
    <scope>NUCLEOTIDE SEQUENCE [LARGE SCALE GENOMIC DNA]</scope>
</reference>
<proteinExistence type="inferred from homology"/>
<dbReference type="PANTHER" id="PTHR48062:SF64">
    <property type="entry name" value="RECEPTOR-LIKE PROTEIN 13"/>
    <property type="match status" value="1"/>
</dbReference>
<evidence type="ECO:0000256" key="6">
    <source>
        <dbReference type="ARBA" id="ARBA00022737"/>
    </source>
</evidence>
<dbReference type="FunFam" id="3.80.10.10:FF:000213">
    <property type="entry name" value="Tyrosine-sulfated glycopeptide receptor 1"/>
    <property type="match status" value="1"/>
</dbReference>
<dbReference type="PROSITE" id="PS51450">
    <property type="entry name" value="LRR"/>
    <property type="match status" value="1"/>
</dbReference>
<dbReference type="AlphaFoldDB" id="A0A6D2L5V0"/>
<evidence type="ECO:0000256" key="3">
    <source>
        <dbReference type="ARBA" id="ARBA00022475"/>
    </source>
</evidence>
<dbReference type="Gene3D" id="3.80.10.10">
    <property type="entry name" value="Ribonuclease Inhibitor"/>
    <property type="match status" value="3"/>
</dbReference>
<evidence type="ECO:0000256" key="2">
    <source>
        <dbReference type="ARBA" id="ARBA00009592"/>
    </source>
</evidence>
<comment type="similarity">
    <text evidence="2">Belongs to the RLP family.</text>
</comment>
<evidence type="ECO:0000256" key="5">
    <source>
        <dbReference type="ARBA" id="ARBA00022692"/>
    </source>
</evidence>
<evidence type="ECO:0000256" key="10">
    <source>
        <dbReference type="ARBA" id="ARBA00023180"/>
    </source>
</evidence>
<evidence type="ECO:0000256" key="9">
    <source>
        <dbReference type="ARBA" id="ARBA00023170"/>
    </source>
</evidence>
<dbReference type="PANTHER" id="PTHR48062">
    <property type="entry name" value="RECEPTOR-LIKE PROTEIN 14"/>
    <property type="match status" value="1"/>
</dbReference>
<evidence type="ECO:0000313" key="13">
    <source>
        <dbReference type="Proteomes" id="UP000467841"/>
    </source>
</evidence>
<keyword evidence="5 11" id="KW-0812">Transmembrane</keyword>
<dbReference type="InterPro" id="IPR003591">
    <property type="entry name" value="Leu-rich_rpt_typical-subtyp"/>
</dbReference>
<dbReference type="FunFam" id="3.80.10.10:FF:001678">
    <property type="entry name" value="Calmodulin-binding receptor kinase CaMRLK"/>
    <property type="match status" value="1"/>
</dbReference>
<organism evidence="12 13">
    <name type="scientific">Microthlaspi erraticum</name>
    <dbReference type="NCBI Taxonomy" id="1685480"/>
    <lineage>
        <taxon>Eukaryota</taxon>
        <taxon>Viridiplantae</taxon>
        <taxon>Streptophyta</taxon>
        <taxon>Embryophyta</taxon>
        <taxon>Tracheophyta</taxon>
        <taxon>Spermatophyta</taxon>
        <taxon>Magnoliopsida</taxon>
        <taxon>eudicotyledons</taxon>
        <taxon>Gunneridae</taxon>
        <taxon>Pentapetalae</taxon>
        <taxon>rosids</taxon>
        <taxon>malvids</taxon>
        <taxon>Brassicales</taxon>
        <taxon>Brassicaceae</taxon>
        <taxon>Coluteocarpeae</taxon>
        <taxon>Microthlaspi</taxon>
    </lineage>
</organism>
<protein>
    <submittedName>
        <fullName evidence="12">Uncharacterized protein</fullName>
    </submittedName>
</protein>
<keyword evidence="13" id="KW-1185">Reference proteome</keyword>
<dbReference type="Pfam" id="PF00560">
    <property type="entry name" value="LRR_1"/>
    <property type="match status" value="8"/>
</dbReference>
<name>A0A6D2L5V0_9BRAS</name>
<dbReference type="PRINTS" id="PR00019">
    <property type="entry name" value="LEURICHRPT"/>
</dbReference>
<evidence type="ECO:0000256" key="8">
    <source>
        <dbReference type="ARBA" id="ARBA00023136"/>
    </source>
</evidence>
<keyword evidence="4" id="KW-0433">Leucine-rich repeat</keyword>
<dbReference type="SUPFAM" id="SSF52047">
    <property type="entry name" value="RNI-like"/>
    <property type="match status" value="1"/>
</dbReference>
<evidence type="ECO:0000256" key="1">
    <source>
        <dbReference type="ARBA" id="ARBA00004236"/>
    </source>
</evidence>
<keyword evidence="10" id="KW-0325">Glycoprotein</keyword>
<dbReference type="SUPFAM" id="SSF52058">
    <property type="entry name" value="L domain-like"/>
    <property type="match status" value="1"/>
</dbReference>
<feature type="transmembrane region" description="Helical" evidence="11">
    <location>
        <begin position="889"/>
        <end position="910"/>
    </location>
</feature>
<evidence type="ECO:0000256" key="7">
    <source>
        <dbReference type="ARBA" id="ARBA00022989"/>
    </source>
</evidence>
<dbReference type="InterPro" id="IPR001611">
    <property type="entry name" value="Leu-rich_rpt"/>
</dbReference>
<keyword evidence="9" id="KW-0675">Receptor</keyword>
<dbReference type="EMBL" id="CACVBM020001795">
    <property type="protein sequence ID" value="CAA7059732.1"/>
    <property type="molecule type" value="Genomic_DNA"/>
</dbReference>
<keyword evidence="8 11" id="KW-0472">Membrane</keyword>
<keyword evidence="6" id="KW-0677">Repeat</keyword>
<comment type="subcellular location">
    <subcellularLocation>
        <location evidence="1">Cell membrane</location>
    </subcellularLocation>
</comment>
<dbReference type="Proteomes" id="UP000467841">
    <property type="component" value="Unassembled WGS sequence"/>
</dbReference>
<dbReference type="InterPro" id="IPR051502">
    <property type="entry name" value="RLP_Defense_Trigger"/>
</dbReference>
<evidence type="ECO:0000313" key="12">
    <source>
        <dbReference type="EMBL" id="CAA7059732.1"/>
    </source>
</evidence>